<dbReference type="GO" id="GO:0016987">
    <property type="term" value="F:sigma factor activity"/>
    <property type="evidence" value="ECO:0007669"/>
    <property type="project" value="UniProtKB-KW"/>
</dbReference>
<dbReference type="PANTHER" id="PTHR30603">
    <property type="entry name" value="RNA POLYMERASE SIGMA FACTOR RPO"/>
    <property type="match status" value="1"/>
</dbReference>
<evidence type="ECO:0000313" key="10">
    <source>
        <dbReference type="Proteomes" id="UP000009047"/>
    </source>
</evidence>
<evidence type="ECO:0000256" key="1">
    <source>
        <dbReference type="ARBA" id="ARBA00023015"/>
    </source>
</evidence>
<dbReference type="InterPro" id="IPR007624">
    <property type="entry name" value="RNA_pol_sigma70_r3"/>
</dbReference>
<reference evidence="9 10" key="1">
    <citation type="journal article" date="2010" name="Stand. Genomic Sci.">
        <title>Complete genome sequence of Desulfarculus baarsii type strain (2st14).</title>
        <authorList>
            <person name="Sun H."/>
            <person name="Spring S."/>
            <person name="Lapidus A."/>
            <person name="Davenport K."/>
            <person name="Del Rio T.G."/>
            <person name="Tice H."/>
            <person name="Nolan M."/>
            <person name="Copeland A."/>
            <person name="Cheng J.F."/>
            <person name="Lucas S."/>
            <person name="Tapia R."/>
            <person name="Goodwin L."/>
            <person name="Pitluck S."/>
            <person name="Ivanova N."/>
            <person name="Pagani I."/>
            <person name="Mavromatis K."/>
            <person name="Ovchinnikova G."/>
            <person name="Pati A."/>
            <person name="Chen A."/>
            <person name="Palaniappan K."/>
            <person name="Hauser L."/>
            <person name="Chang Y.J."/>
            <person name="Jeffries C.D."/>
            <person name="Detter J.C."/>
            <person name="Han C."/>
            <person name="Rohde M."/>
            <person name="Brambilla E."/>
            <person name="Goker M."/>
            <person name="Woyke T."/>
            <person name="Bristow J."/>
            <person name="Eisen J.A."/>
            <person name="Markowitz V."/>
            <person name="Hugenholtz P."/>
            <person name="Kyrpides N.C."/>
            <person name="Klenk H.P."/>
            <person name="Land M."/>
        </authorList>
    </citation>
    <scope>NUCLEOTIDE SEQUENCE [LARGE SCALE GENOMIC DNA]</scope>
    <source>
        <strain evidence="10">ATCC 33931 / DSM 2075 / LMG 7858 / VKM B-1802 / 2st14</strain>
    </source>
</reference>
<dbReference type="SUPFAM" id="SSF88659">
    <property type="entry name" value="Sigma3 and sigma4 domains of RNA polymerase sigma factors"/>
    <property type="match status" value="2"/>
</dbReference>
<proteinExistence type="inferred from homology"/>
<dbReference type="AlphaFoldDB" id="E1QM37"/>
<dbReference type="PROSITE" id="PS00715">
    <property type="entry name" value="SIGMA70_1"/>
    <property type="match status" value="1"/>
</dbReference>
<dbReference type="InterPro" id="IPR013324">
    <property type="entry name" value="RNA_pol_sigma_r3/r4-like"/>
</dbReference>
<dbReference type="OrthoDB" id="9809557at2"/>
<dbReference type="InterPro" id="IPR050239">
    <property type="entry name" value="Sigma-70_RNA_pol_init_factors"/>
</dbReference>
<sequence length="363" mass="41887">MAASREERFVDPGLDTPVTYFKEVEGRDLLTPERELELGKTIHDGRNEILTKSLVIISRFQEAEDTCRRITDWLEDSHKSPLSVEDVMAEAKDQVSRCCRRLGEKKVDVEQLVRDINRARREVEAAVSEMVEANLRLAVSIAKKYTFRGLSFADLIQEGNIGLMKAVNRYDYRTGYRFSTFASWWIRQTISRAIYDQARTIRIPIHLLELRSKYFRVYYGLLKELGREPTPKEVAEKVGITEDKVKEIINLTLDSTSLETPVGEDGDELGDFIENKDAEDPFSMVGETEMHGHLEAALDSLDGRERRILEMRFGLGDEDEHTLEEVGQVFGLSRERVRQIEKKALQRLRHPQWRTILEDHVGC</sequence>
<keyword evidence="3 5" id="KW-0238">DNA-binding</keyword>
<dbReference type="PROSITE" id="PS00716">
    <property type="entry name" value="SIGMA70_2"/>
    <property type="match status" value="1"/>
</dbReference>
<name>E1QM37_DESB2</name>
<dbReference type="InterPro" id="IPR013325">
    <property type="entry name" value="RNA_pol_sigma_r2"/>
</dbReference>
<protein>
    <recommendedName>
        <fullName evidence="5">RNA polymerase sigma factor</fullName>
    </recommendedName>
</protein>
<dbReference type="PANTHER" id="PTHR30603:SF60">
    <property type="entry name" value="RNA POLYMERASE SIGMA FACTOR RPOD"/>
    <property type="match status" value="1"/>
</dbReference>
<keyword evidence="10" id="KW-1185">Reference proteome</keyword>
<dbReference type="Proteomes" id="UP000009047">
    <property type="component" value="Chromosome"/>
</dbReference>
<accession>E1QM37</accession>
<dbReference type="SUPFAM" id="SSF88946">
    <property type="entry name" value="Sigma2 domain of RNA polymerase sigma factors"/>
    <property type="match status" value="1"/>
</dbReference>
<dbReference type="GO" id="GO:0003677">
    <property type="term" value="F:DNA binding"/>
    <property type="evidence" value="ECO:0007669"/>
    <property type="project" value="UniProtKB-KW"/>
</dbReference>
<dbReference type="Pfam" id="PF04545">
    <property type="entry name" value="Sigma70_r4"/>
    <property type="match status" value="1"/>
</dbReference>
<dbReference type="NCBIfam" id="TIGR02937">
    <property type="entry name" value="sigma70-ECF"/>
    <property type="match status" value="1"/>
</dbReference>
<evidence type="ECO:0000259" key="8">
    <source>
        <dbReference type="PROSITE" id="PS00716"/>
    </source>
</evidence>
<dbReference type="HOGENOM" id="CLU_014793_3_4_7"/>
<keyword evidence="6" id="KW-0175">Coiled coil</keyword>
<evidence type="ECO:0000256" key="2">
    <source>
        <dbReference type="ARBA" id="ARBA00023082"/>
    </source>
</evidence>
<dbReference type="PRINTS" id="PR00046">
    <property type="entry name" value="SIGMA70FCT"/>
</dbReference>
<dbReference type="GO" id="GO:0006352">
    <property type="term" value="P:DNA-templated transcription initiation"/>
    <property type="evidence" value="ECO:0007669"/>
    <property type="project" value="InterPro"/>
</dbReference>
<comment type="similarity">
    <text evidence="5">Belongs to the sigma-70 factor family.</text>
</comment>
<dbReference type="eggNOG" id="COG0568">
    <property type="taxonomic scope" value="Bacteria"/>
</dbReference>
<dbReference type="Pfam" id="PF04542">
    <property type="entry name" value="Sigma70_r2"/>
    <property type="match status" value="1"/>
</dbReference>
<keyword evidence="2 5" id="KW-0731">Sigma factor</keyword>
<comment type="function">
    <text evidence="5">Sigma factors are initiation factors that promote the attachment of RNA polymerase to specific initiation sites and are then released.</text>
</comment>
<gene>
    <name evidence="9" type="ordered locus">Deba_3269</name>
</gene>
<keyword evidence="4 5" id="KW-0804">Transcription</keyword>
<evidence type="ECO:0000256" key="4">
    <source>
        <dbReference type="ARBA" id="ARBA00023163"/>
    </source>
</evidence>
<dbReference type="InterPro" id="IPR000943">
    <property type="entry name" value="RNA_pol_sigma70"/>
</dbReference>
<dbReference type="InterPro" id="IPR007630">
    <property type="entry name" value="RNA_pol_sigma70_r4"/>
</dbReference>
<dbReference type="EMBL" id="CP002085">
    <property type="protein sequence ID" value="ADK86622.1"/>
    <property type="molecule type" value="Genomic_DNA"/>
</dbReference>
<dbReference type="RefSeq" id="WP_013260058.1">
    <property type="nucleotide sequence ID" value="NC_014365.1"/>
</dbReference>
<evidence type="ECO:0000256" key="6">
    <source>
        <dbReference type="SAM" id="Coils"/>
    </source>
</evidence>
<dbReference type="KEGG" id="dbr:Deba_3269"/>
<evidence type="ECO:0000313" key="9">
    <source>
        <dbReference type="EMBL" id="ADK86622.1"/>
    </source>
</evidence>
<evidence type="ECO:0000256" key="5">
    <source>
        <dbReference type="RuleBase" id="RU362124"/>
    </source>
</evidence>
<keyword evidence="1 5" id="KW-0805">Transcription regulation</keyword>
<dbReference type="InterPro" id="IPR014284">
    <property type="entry name" value="RNA_pol_sigma-70_dom"/>
</dbReference>
<dbReference type="Pfam" id="PF04539">
    <property type="entry name" value="Sigma70_r3"/>
    <property type="match status" value="1"/>
</dbReference>
<feature type="coiled-coil region" evidence="6">
    <location>
        <begin position="102"/>
        <end position="136"/>
    </location>
</feature>
<organism evidence="9 10">
    <name type="scientific">Desulfarculus baarsii (strain ATCC 33931 / DSM 2075 / LMG 7858 / VKM B-1802 / 2st14)</name>
    <dbReference type="NCBI Taxonomy" id="644282"/>
    <lineage>
        <taxon>Bacteria</taxon>
        <taxon>Pseudomonadati</taxon>
        <taxon>Thermodesulfobacteriota</taxon>
        <taxon>Desulfarculia</taxon>
        <taxon>Desulfarculales</taxon>
        <taxon>Desulfarculaceae</taxon>
        <taxon>Desulfarculus</taxon>
    </lineage>
</organism>
<dbReference type="Gene3D" id="1.10.10.10">
    <property type="entry name" value="Winged helix-like DNA-binding domain superfamily/Winged helix DNA-binding domain"/>
    <property type="match status" value="2"/>
</dbReference>
<feature type="domain" description="RNA polymerase sigma-70" evidence="8">
    <location>
        <begin position="322"/>
        <end position="348"/>
    </location>
</feature>
<dbReference type="CDD" id="cd06171">
    <property type="entry name" value="Sigma70_r4"/>
    <property type="match status" value="1"/>
</dbReference>
<dbReference type="Gene3D" id="1.20.120.1810">
    <property type="match status" value="1"/>
</dbReference>
<dbReference type="InterPro" id="IPR007627">
    <property type="entry name" value="RNA_pol_sigma70_r2"/>
</dbReference>
<dbReference type="InterPro" id="IPR036388">
    <property type="entry name" value="WH-like_DNA-bd_sf"/>
</dbReference>
<dbReference type="STRING" id="644282.Deba_3269"/>
<feature type="domain" description="RNA polymerase sigma-70" evidence="7">
    <location>
        <begin position="154"/>
        <end position="167"/>
    </location>
</feature>
<evidence type="ECO:0000259" key="7">
    <source>
        <dbReference type="PROSITE" id="PS00715"/>
    </source>
</evidence>
<evidence type="ECO:0000256" key="3">
    <source>
        <dbReference type="ARBA" id="ARBA00023125"/>
    </source>
</evidence>